<feature type="region of interest" description="Disordered" evidence="4">
    <location>
        <begin position="107"/>
        <end position="167"/>
    </location>
</feature>
<evidence type="ECO:0000256" key="2">
    <source>
        <dbReference type="ARBA" id="ARBA00023043"/>
    </source>
</evidence>
<evidence type="ECO:0000313" key="5">
    <source>
        <dbReference type="EMBL" id="CEH14189.1"/>
    </source>
</evidence>
<feature type="repeat" description="ANK" evidence="3">
    <location>
        <begin position="43"/>
        <end position="75"/>
    </location>
</feature>
<evidence type="ECO:0000256" key="4">
    <source>
        <dbReference type="SAM" id="MobiDB-lite"/>
    </source>
</evidence>
<protein>
    <submittedName>
        <fullName evidence="5">Uncharacterized protein</fullName>
    </submittedName>
</protein>
<feature type="repeat" description="ANK" evidence="3">
    <location>
        <begin position="76"/>
        <end position="112"/>
    </location>
</feature>
<sequence length="167" mass="17848">MADEAGANADEQLRHAARTDSVELYDQALATESGVDFSSADGLGNTALHLAVTNQSTQVLERLLEEEVDVDLPNRKGNTPLHLAVAGEPGEARVWIVEQLLECGADPREVNKDGDKPAEIVADGNSEEGQSIKALLREAEGKVNISNDDIADEDDDDDDDGPPSEED</sequence>
<name>A0A0P1BEZ9_9BASI</name>
<dbReference type="PROSITE" id="PS50297">
    <property type="entry name" value="ANK_REP_REGION"/>
    <property type="match status" value="2"/>
</dbReference>
<dbReference type="PROSITE" id="PS50088">
    <property type="entry name" value="ANK_REPEAT"/>
    <property type="match status" value="2"/>
</dbReference>
<proteinExistence type="predicted"/>
<dbReference type="PANTHER" id="PTHR24178">
    <property type="entry name" value="MOLTING PROTEIN MLT-4"/>
    <property type="match status" value="1"/>
</dbReference>
<keyword evidence="1" id="KW-0677">Repeat</keyword>
<keyword evidence="6" id="KW-1185">Reference proteome</keyword>
<dbReference type="OrthoDB" id="9995210at2759"/>
<accession>A0A0P1BEZ9</accession>
<dbReference type="SMART" id="SM00248">
    <property type="entry name" value="ANK"/>
    <property type="match status" value="2"/>
</dbReference>
<feature type="compositionally biased region" description="Basic and acidic residues" evidence="4">
    <location>
        <begin position="107"/>
        <end position="118"/>
    </location>
</feature>
<dbReference type="STRING" id="401625.A0A0P1BEZ9"/>
<evidence type="ECO:0000256" key="3">
    <source>
        <dbReference type="PROSITE-ProRule" id="PRU00023"/>
    </source>
</evidence>
<dbReference type="InterPro" id="IPR036770">
    <property type="entry name" value="Ankyrin_rpt-contain_sf"/>
</dbReference>
<dbReference type="EMBL" id="CCYA01000240">
    <property type="protein sequence ID" value="CEH14189.1"/>
    <property type="molecule type" value="Genomic_DNA"/>
</dbReference>
<dbReference type="AlphaFoldDB" id="A0A0P1BEZ9"/>
<dbReference type="SUPFAM" id="SSF48403">
    <property type="entry name" value="Ankyrin repeat"/>
    <property type="match status" value="1"/>
</dbReference>
<keyword evidence="2 3" id="KW-0040">ANK repeat</keyword>
<dbReference type="Gene3D" id="1.25.40.20">
    <property type="entry name" value="Ankyrin repeat-containing domain"/>
    <property type="match status" value="1"/>
</dbReference>
<organism evidence="5 6">
    <name type="scientific">Ceraceosorus bombacis</name>
    <dbReference type="NCBI Taxonomy" id="401625"/>
    <lineage>
        <taxon>Eukaryota</taxon>
        <taxon>Fungi</taxon>
        <taxon>Dikarya</taxon>
        <taxon>Basidiomycota</taxon>
        <taxon>Ustilaginomycotina</taxon>
        <taxon>Exobasidiomycetes</taxon>
        <taxon>Ceraceosorales</taxon>
        <taxon>Ceraceosoraceae</taxon>
        <taxon>Ceraceosorus</taxon>
    </lineage>
</organism>
<dbReference type="Pfam" id="PF12796">
    <property type="entry name" value="Ank_2"/>
    <property type="match status" value="1"/>
</dbReference>
<evidence type="ECO:0000256" key="1">
    <source>
        <dbReference type="ARBA" id="ARBA00022737"/>
    </source>
</evidence>
<feature type="compositionally biased region" description="Acidic residues" evidence="4">
    <location>
        <begin position="149"/>
        <end position="167"/>
    </location>
</feature>
<evidence type="ECO:0000313" key="6">
    <source>
        <dbReference type="Proteomes" id="UP000054845"/>
    </source>
</evidence>
<reference evidence="5 6" key="1">
    <citation type="submission" date="2014-09" db="EMBL/GenBank/DDBJ databases">
        <authorList>
            <person name="Magalhaes I.L.F."/>
            <person name="Oliveira U."/>
            <person name="Santos F.R."/>
            <person name="Vidigal T.H.D.A."/>
            <person name="Brescovit A.D."/>
            <person name="Santos A.J."/>
        </authorList>
    </citation>
    <scope>NUCLEOTIDE SEQUENCE [LARGE SCALE GENOMIC DNA]</scope>
</reference>
<dbReference type="InterPro" id="IPR002110">
    <property type="entry name" value="Ankyrin_rpt"/>
</dbReference>
<dbReference type="Proteomes" id="UP000054845">
    <property type="component" value="Unassembled WGS sequence"/>
</dbReference>